<comment type="caution">
    <text evidence="3">The sequence shown here is derived from an EMBL/GenBank/DDBJ whole genome shotgun (WGS) entry which is preliminary data.</text>
</comment>
<feature type="compositionally biased region" description="Polar residues" evidence="1">
    <location>
        <begin position="745"/>
        <end position="768"/>
    </location>
</feature>
<dbReference type="EMBL" id="JBFXLT010000044">
    <property type="protein sequence ID" value="KAL2812862.1"/>
    <property type="molecule type" value="Genomic_DNA"/>
</dbReference>
<feature type="compositionally biased region" description="Polar residues" evidence="1">
    <location>
        <begin position="954"/>
        <end position="966"/>
    </location>
</feature>
<feature type="region of interest" description="Disordered" evidence="1">
    <location>
        <begin position="948"/>
        <end position="971"/>
    </location>
</feature>
<feature type="region of interest" description="Disordered" evidence="1">
    <location>
        <begin position="1"/>
        <end position="35"/>
    </location>
</feature>
<dbReference type="SUPFAM" id="SSF81383">
    <property type="entry name" value="F-box domain"/>
    <property type="match status" value="1"/>
</dbReference>
<feature type="compositionally biased region" description="Pro residues" evidence="1">
    <location>
        <begin position="824"/>
        <end position="836"/>
    </location>
</feature>
<dbReference type="InterPro" id="IPR015943">
    <property type="entry name" value="WD40/YVTN_repeat-like_dom_sf"/>
</dbReference>
<feature type="domain" description="F-box" evidence="2">
    <location>
        <begin position="52"/>
        <end position="98"/>
    </location>
</feature>
<dbReference type="PROSITE" id="PS50181">
    <property type="entry name" value="FBOX"/>
    <property type="match status" value="1"/>
</dbReference>
<gene>
    <name evidence="3" type="ORF">BJX63DRAFT_237000</name>
</gene>
<dbReference type="InterPro" id="IPR001810">
    <property type="entry name" value="F-box_dom"/>
</dbReference>
<evidence type="ECO:0000313" key="3">
    <source>
        <dbReference type="EMBL" id="KAL2812862.1"/>
    </source>
</evidence>
<feature type="region of interest" description="Disordered" evidence="1">
    <location>
        <begin position="581"/>
        <end position="677"/>
    </location>
</feature>
<reference evidence="3 4" key="1">
    <citation type="submission" date="2024-07" db="EMBL/GenBank/DDBJ databases">
        <title>Section-level genome sequencing and comparative genomics of Aspergillus sections Usti and Cavernicolus.</title>
        <authorList>
            <consortium name="Lawrence Berkeley National Laboratory"/>
            <person name="Nybo J.L."/>
            <person name="Vesth T.C."/>
            <person name="Theobald S."/>
            <person name="Frisvad J.C."/>
            <person name="Larsen T.O."/>
            <person name="Kjaerboelling I."/>
            <person name="Rothschild-Mancinelli K."/>
            <person name="Lyhne E.K."/>
            <person name="Kogle M.E."/>
            <person name="Barry K."/>
            <person name="Clum A."/>
            <person name="Na H."/>
            <person name="Ledsgaard L."/>
            <person name="Lin J."/>
            <person name="Lipzen A."/>
            <person name="Kuo A."/>
            <person name="Riley R."/>
            <person name="Mondo S."/>
            <person name="Labutti K."/>
            <person name="Haridas S."/>
            <person name="Pangalinan J."/>
            <person name="Salamov A.A."/>
            <person name="Simmons B.A."/>
            <person name="Magnuson J.K."/>
            <person name="Chen J."/>
            <person name="Drula E."/>
            <person name="Henrissat B."/>
            <person name="Wiebenga A."/>
            <person name="Lubbers R.J."/>
            <person name="Gomes A.C."/>
            <person name="Makela M.R."/>
            <person name="Stajich J."/>
            <person name="Grigoriev I.V."/>
            <person name="Mortensen U.H."/>
            <person name="De Vries R.P."/>
            <person name="Baker S.E."/>
            <person name="Andersen M.R."/>
        </authorList>
    </citation>
    <scope>NUCLEOTIDE SEQUENCE [LARGE SCALE GENOMIC DNA]</scope>
    <source>
        <strain evidence="3 4">CBS 588.65</strain>
    </source>
</reference>
<feature type="region of interest" description="Disordered" evidence="1">
    <location>
        <begin position="693"/>
        <end position="846"/>
    </location>
</feature>
<proteinExistence type="predicted"/>
<dbReference type="InterPro" id="IPR036047">
    <property type="entry name" value="F-box-like_dom_sf"/>
</dbReference>
<keyword evidence="4" id="KW-1185">Reference proteome</keyword>
<organism evidence="3 4">
    <name type="scientific">Aspergillus granulosus</name>
    <dbReference type="NCBI Taxonomy" id="176169"/>
    <lineage>
        <taxon>Eukaryota</taxon>
        <taxon>Fungi</taxon>
        <taxon>Dikarya</taxon>
        <taxon>Ascomycota</taxon>
        <taxon>Pezizomycotina</taxon>
        <taxon>Eurotiomycetes</taxon>
        <taxon>Eurotiomycetidae</taxon>
        <taxon>Eurotiales</taxon>
        <taxon>Aspergillaceae</taxon>
        <taxon>Aspergillus</taxon>
        <taxon>Aspergillus subgen. Nidulantes</taxon>
    </lineage>
</organism>
<sequence>MEEDVRPPQHQPLGGDAESLVEQEPIQPLQTPVQQVPLKQALTPPASPHPSANPFSRLPRTVIERILYVADASTFACLALLNRKWRRISDSPLLYAHHLSRCPSFALSQKATEESPGQLDDLVLLKRQFFSEIRRNGFDVFFRPHHTLIKLISTSMSSSTAFPHGEAFRFAFSQNAQLILCISSSRIVVLDVTSEPPAVRHELKTLRRPLHATILDDGSLLAVASSTHQVNIYSLSNSEAKLIQNLKLNDVPRALAFSPTGGVLAIAYNDMIEVYAVREGAAVAERRAVRCAGVDSISFSSDGVILLGSSDNSQTGNLVTITVPLYGEQDADISLKDVQIQMWTTQILFPDTVRNYSHACLLPLHTEGEGCWILGFDNQLGVYRAIGISNSSSGTAYFVSPRSENDLKEHPPMMLASSDSQGELVALGFQNSGIWVYGLPDRLDIAPVAQSPIEPQAPPGTAQTQASEDLHTNMNRLQHTITRPKVLIKGHKVIDMPGVTAARFVRHNPSMGGRRRLAAVAPGGVDHTIFGEEDVPLDGGRVLILDFARSITNGGLTELTIEIGEAEPVLLREPNSTLATEVELERRRTRLHRGNPTGIATRGPRESYPAASSSVRGRPRRNSSYLSASSSEVGPESEIGAIPDGPYDNTQPRSQDTLRRAATAAAANRRRVPVEPRRVYPDTRVPPIFQIPHESDADNWVPPPPPYQREADAPLPDYLRRTLLPPPGRARGASSAADSIRRSLSTRFSTDTSFRPSLHRLNTVTGPSLASRMRRPTGGEPSLPDNPRRHASFLRRRDTPETQSPQTPPQGNNANGSTRSPQQPRSPPAPPAPPLPVQNAPLAVPNPSLIPPNVPVMAGLAQSPIAEAQEPVGQPPNGDQLDGWQHVMPSVPLTPPAMNSYLFSLSSPNLLPSPEFIEEVQTPQSPGRVHDRAQSHDARPPWSAIALRNRRASTDPTHSSSQSVAPEQQWRRRIEEWNERTIYERNKKSRSKCTVM</sequence>
<feature type="compositionally biased region" description="Low complexity" evidence="1">
    <location>
        <begin position="25"/>
        <end position="35"/>
    </location>
</feature>
<dbReference type="Pfam" id="PF23749">
    <property type="entry name" value="DUF7165"/>
    <property type="match status" value="1"/>
</dbReference>
<evidence type="ECO:0000256" key="1">
    <source>
        <dbReference type="SAM" id="MobiDB-lite"/>
    </source>
</evidence>
<dbReference type="SUPFAM" id="SSF50978">
    <property type="entry name" value="WD40 repeat-like"/>
    <property type="match status" value="1"/>
</dbReference>
<dbReference type="Proteomes" id="UP001610334">
    <property type="component" value="Unassembled WGS sequence"/>
</dbReference>
<protein>
    <recommendedName>
        <fullName evidence="2">F-box domain-containing protein</fullName>
    </recommendedName>
</protein>
<name>A0ABR4HDL4_9EURO</name>
<accession>A0ABR4HDL4</accession>
<evidence type="ECO:0000313" key="4">
    <source>
        <dbReference type="Proteomes" id="UP001610334"/>
    </source>
</evidence>
<dbReference type="Gene3D" id="1.20.1280.50">
    <property type="match status" value="1"/>
</dbReference>
<dbReference type="InterPro" id="IPR036322">
    <property type="entry name" value="WD40_repeat_dom_sf"/>
</dbReference>
<dbReference type="Gene3D" id="2.130.10.10">
    <property type="entry name" value="YVTN repeat-like/Quinoprotein amine dehydrogenase"/>
    <property type="match status" value="1"/>
</dbReference>
<feature type="compositionally biased region" description="Low complexity" evidence="1">
    <location>
        <begin position="729"/>
        <end position="738"/>
    </location>
</feature>
<dbReference type="InterPro" id="IPR055589">
    <property type="entry name" value="DUF7165"/>
</dbReference>
<evidence type="ECO:0000259" key="2">
    <source>
        <dbReference type="PROSITE" id="PS50181"/>
    </source>
</evidence>